<dbReference type="KEGG" id="ngv:CDO52_12730"/>
<name>A0A223S5Y4_9ACTN</name>
<dbReference type="AlphaFoldDB" id="A0A223S5Y4"/>
<evidence type="ECO:0000256" key="1">
    <source>
        <dbReference type="SAM" id="MobiDB-lite"/>
    </source>
</evidence>
<protein>
    <submittedName>
        <fullName evidence="2">Uncharacterized protein</fullName>
    </submittedName>
</protein>
<gene>
    <name evidence="2" type="ORF">CDO52_12730</name>
</gene>
<dbReference type="Proteomes" id="UP000215005">
    <property type="component" value="Chromosome"/>
</dbReference>
<reference evidence="2 3" key="1">
    <citation type="submission" date="2017-08" db="EMBL/GenBank/DDBJ databases">
        <title>The complete genome sequence of Nocardiopsis gilva YIM 90087.</title>
        <authorList>
            <person name="Yin M."/>
            <person name="Tang S."/>
        </authorList>
    </citation>
    <scope>NUCLEOTIDE SEQUENCE [LARGE SCALE GENOMIC DNA]</scope>
    <source>
        <strain evidence="2 3">YIM 90087</strain>
    </source>
</reference>
<feature type="region of interest" description="Disordered" evidence="1">
    <location>
        <begin position="127"/>
        <end position="150"/>
    </location>
</feature>
<feature type="region of interest" description="Disordered" evidence="1">
    <location>
        <begin position="64"/>
        <end position="83"/>
    </location>
</feature>
<evidence type="ECO:0000313" key="3">
    <source>
        <dbReference type="Proteomes" id="UP000215005"/>
    </source>
</evidence>
<organism evidence="2 3">
    <name type="scientific">Nocardiopsis gilva YIM 90087</name>
    <dbReference type="NCBI Taxonomy" id="1235441"/>
    <lineage>
        <taxon>Bacteria</taxon>
        <taxon>Bacillati</taxon>
        <taxon>Actinomycetota</taxon>
        <taxon>Actinomycetes</taxon>
        <taxon>Streptosporangiales</taxon>
        <taxon>Nocardiopsidaceae</taxon>
        <taxon>Nocardiopsis</taxon>
    </lineage>
</organism>
<sequence>MTTPIPPGRWDHADYSPLLYDAMHQAGQRVEQSDEVLFHVVAGCEQVDALVSLIRRLSDAREERREARSAPAHNGHPVRVEQEPASVRAACDERFAAHQEAYRIRRAYREEMQANADLADGVRRLAQRAADQASAKTPEEPRADLLADTPPGEFPEWIKFGRDASDAGYDAPHFYCSRCRNPVTGLRSRFDAMRMPVRDAARMHIREIHERGERGE</sequence>
<proteinExistence type="predicted"/>
<evidence type="ECO:0000313" key="2">
    <source>
        <dbReference type="EMBL" id="ASU83536.1"/>
    </source>
</evidence>
<dbReference type="EMBL" id="CP022753">
    <property type="protein sequence ID" value="ASU83536.1"/>
    <property type="molecule type" value="Genomic_DNA"/>
</dbReference>
<dbReference type="RefSeq" id="WP_017616861.1">
    <property type="nucleotide sequence ID" value="NZ_ANBG01000027.1"/>
</dbReference>
<keyword evidence="3" id="KW-1185">Reference proteome</keyword>
<accession>A0A223S5Y4</accession>